<dbReference type="RefSeq" id="WP_397023373.1">
    <property type="nucleotide sequence ID" value="NZ_JBITMB010000006.1"/>
</dbReference>
<name>A0ABW8A9B0_9ACTN</name>
<dbReference type="PROSITE" id="PS51318">
    <property type="entry name" value="TAT"/>
    <property type="match status" value="1"/>
</dbReference>
<protein>
    <submittedName>
        <fullName evidence="2">Uncharacterized protein</fullName>
    </submittedName>
</protein>
<evidence type="ECO:0000313" key="2">
    <source>
        <dbReference type="EMBL" id="MFI7443243.1"/>
    </source>
</evidence>
<dbReference type="Proteomes" id="UP001612928">
    <property type="component" value="Unassembled WGS sequence"/>
</dbReference>
<dbReference type="EMBL" id="JBITMB010000006">
    <property type="protein sequence ID" value="MFI7443243.1"/>
    <property type="molecule type" value="Genomic_DNA"/>
</dbReference>
<gene>
    <name evidence="2" type="ORF">ACIBP5_25015</name>
</gene>
<accession>A0ABW8A9B0</accession>
<keyword evidence="1" id="KW-0732">Signal</keyword>
<organism evidence="2 3">
    <name type="scientific">Nonomuraea indica</name>
    <dbReference type="NCBI Taxonomy" id="1581193"/>
    <lineage>
        <taxon>Bacteria</taxon>
        <taxon>Bacillati</taxon>
        <taxon>Actinomycetota</taxon>
        <taxon>Actinomycetes</taxon>
        <taxon>Streptosporangiales</taxon>
        <taxon>Streptosporangiaceae</taxon>
        <taxon>Nonomuraea</taxon>
    </lineage>
</organism>
<reference evidence="2 3" key="1">
    <citation type="submission" date="2024-10" db="EMBL/GenBank/DDBJ databases">
        <title>The Natural Products Discovery Center: Release of the First 8490 Sequenced Strains for Exploring Actinobacteria Biosynthetic Diversity.</title>
        <authorList>
            <person name="Kalkreuter E."/>
            <person name="Kautsar S.A."/>
            <person name="Yang D."/>
            <person name="Bader C.D."/>
            <person name="Teijaro C.N."/>
            <person name="Fluegel L."/>
            <person name="Davis C.M."/>
            <person name="Simpson J.R."/>
            <person name="Lauterbach L."/>
            <person name="Steele A.D."/>
            <person name="Gui C."/>
            <person name="Meng S."/>
            <person name="Li G."/>
            <person name="Viehrig K."/>
            <person name="Ye F."/>
            <person name="Su P."/>
            <person name="Kiefer A.F."/>
            <person name="Nichols A."/>
            <person name="Cepeda A.J."/>
            <person name="Yan W."/>
            <person name="Fan B."/>
            <person name="Jiang Y."/>
            <person name="Adhikari A."/>
            <person name="Zheng C.-J."/>
            <person name="Schuster L."/>
            <person name="Cowan T.M."/>
            <person name="Smanski M.J."/>
            <person name="Chevrette M.G."/>
            <person name="De Carvalho L.P.S."/>
            <person name="Shen B."/>
        </authorList>
    </citation>
    <scope>NUCLEOTIDE SEQUENCE [LARGE SCALE GENOMIC DNA]</scope>
    <source>
        <strain evidence="2 3">NPDC049503</strain>
    </source>
</reference>
<dbReference type="InterPro" id="IPR006311">
    <property type="entry name" value="TAT_signal"/>
</dbReference>
<sequence>MRTRLSVLLLSAAVAATTLAAASPAAHATVTTGTSVAAAGVQATATAARPKLIRTKIYFGRCKDTCRIKVRIKNASGKRLYDVTLNARLEINNRKAGSCYDYVGSIRPRATRWAGCTVRSGTLAKLWNRWLDGEIRWDREARTVVAYEYYG</sequence>
<proteinExistence type="predicted"/>
<feature type="signal peptide" evidence="1">
    <location>
        <begin position="1"/>
        <end position="28"/>
    </location>
</feature>
<comment type="caution">
    <text evidence="2">The sequence shown here is derived from an EMBL/GenBank/DDBJ whole genome shotgun (WGS) entry which is preliminary data.</text>
</comment>
<evidence type="ECO:0000313" key="3">
    <source>
        <dbReference type="Proteomes" id="UP001612928"/>
    </source>
</evidence>
<keyword evidence="3" id="KW-1185">Reference proteome</keyword>
<evidence type="ECO:0000256" key="1">
    <source>
        <dbReference type="SAM" id="SignalP"/>
    </source>
</evidence>
<feature type="chain" id="PRO_5047385238" evidence="1">
    <location>
        <begin position="29"/>
        <end position="151"/>
    </location>
</feature>